<dbReference type="EMBL" id="MFPV01000009">
    <property type="protein sequence ID" value="OGH62906.1"/>
    <property type="molecule type" value="Genomic_DNA"/>
</dbReference>
<evidence type="ECO:0000256" key="5">
    <source>
        <dbReference type="NCBIfam" id="TIGR00019"/>
    </source>
</evidence>
<dbReference type="InterPro" id="IPR045853">
    <property type="entry name" value="Pep_chain_release_fac_I_sf"/>
</dbReference>
<evidence type="ECO:0000256" key="3">
    <source>
        <dbReference type="ARBA" id="ARBA00022481"/>
    </source>
</evidence>
<comment type="caution">
    <text evidence="8">The sequence shown here is derived from an EMBL/GenBank/DDBJ whole genome shotgun (WGS) entry which is preliminary data.</text>
</comment>
<dbReference type="FunFam" id="3.30.70.1660:FF:000002">
    <property type="entry name" value="Peptide chain release factor 1"/>
    <property type="match status" value="1"/>
</dbReference>
<sequence length="347" mass="38407">MRADEVLAEFRAAEHALQDPAISGDVFRLTELSKKFAELRPAAEKILELQRVESALKESEEIIGAGDDPELIVMARAEVDDLTVKVAALKHDVAELLREPDPFANKNVIVEIRAGVGGDEAGLFAAELYRMYTMYAGTRGWKTDLMTMSRTGIGGVKEVVFEIRGHGVFGDLQFESGVHRVQRVPETEKAGRVHTSTVTVAIMPEPEAVDVVLEPKDLKIEATTSQGAGGQSVNTTYSAIRMVHIPTGIVVTCQDERSQQQNKERAMQIMRARVFEAEVSRVAAERAAKRKSQVGSGDRSEKIRTYNFPQDRVTDHRIEQSWHNLPRVMDGEIGGIVEALKKADEEE</sequence>
<evidence type="ECO:0000256" key="2">
    <source>
        <dbReference type="ARBA" id="ARBA00010835"/>
    </source>
</evidence>
<keyword evidence="3" id="KW-0488">Methylation</keyword>
<dbReference type="SMART" id="SM00937">
    <property type="entry name" value="PCRF"/>
    <property type="match status" value="1"/>
</dbReference>
<evidence type="ECO:0000256" key="6">
    <source>
        <dbReference type="SAM" id="Coils"/>
    </source>
</evidence>
<dbReference type="InterPro" id="IPR005139">
    <property type="entry name" value="PCRF"/>
</dbReference>
<dbReference type="Gene3D" id="3.30.70.1660">
    <property type="match status" value="1"/>
</dbReference>
<evidence type="ECO:0000259" key="7">
    <source>
        <dbReference type="SMART" id="SM00937"/>
    </source>
</evidence>
<accession>A0A1F6LU71</accession>
<dbReference type="NCBIfam" id="TIGR00019">
    <property type="entry name" value="prfA"/>
    <property type="match status" value="1"/>
</dbReference>
<evidence type="ECO:0000256" key="4">
    <source>
        <dbReference type="ARBA" id="ARBA00022917"/>
    </source>
</evidence>
<keyword evidence="6" id="KW-0175">Coiled coil</keyword>
<feature type="domain" description="Peptide chain release factor" evidence="7">
    <location>
        <begin position="60"/>
        <end position="175"/>
    </location>
</feature>
<organism evidence="8 9">
    <name type="scientific">Candidatus Magasanikbacteria bacterium RIFCSPHIGHO2_01_FULL_50_8</name>
    <dbReference type="NCBI Taxonomy" id="1798674"/>
    <lineage>
        <taxon>Bacteria</taxon>
        <taxon>Candidatus Magasanikiibacteriota</taxon>
    </lineage>
</organism>
<keyword evidence="4" id="KW-0648">Protein biosynthesis</keyword>
<evidence type="ECO:0000256" key="1">
    <source>
        <dbReference type="ARBA" id="ARBA00002986"/>
    </source>
</evidence>
<dbReference type="NCBIfam" id="NF001859">
    <property type="entry name" value="PRK00591.1"/>
    <property type="match status" value="1"/>
</dbReference>
<dbReference type="FunFam" id="3.30.160.20:FF:000004">
    <property type="entry name" value="Peptide chain release factor 1"/>
    <property type="match status" value="1"/>
</dbReference>
<dbReference type="InterPro" id="IPR050057">
    <property type="entry name" value="Prokaryotic/Mito_RF"/>
</dbReference>
<dbReference type="GO" id="GO:0016149">
    <property type="term" value="F:translation release factor activity, codon specific"/>
    <property type="evidence" value="ECO:0007669"/>
    <property type="project" value="InterPro"/>
</dbReference>
<feature type="coiled-coil region" evidence="6">
    <location>
        <begin position="42"/>
        <end position="99"/>
    </location>
</feature>
<dbReference type="GO" id="GO:0005737">
    <property type="term" value="C:cytoplasm"/>
    <property type="evidence" value="ECO:0007669"/>
    <property type="project" value="UniProtKB-ARBA"/>
</dbReference>
<dbReference type="SUPFAM" id="SSF75620">
    <property type="entry name" value="Release factor"/>
    <property type="match status" value="1"/>
</dbReference>
<comment type="similarity">
    <text evidence="2">Belongs to the prokaryotic/mitochondrial release factor family.</text>
</comment>
<name>A0A1F6LU71_9BACT</name>
<dbReference type="AlphaFoldDB" id="A0A1F6LU71"/>
<dbReference type="Gene3D" id="6.10.140.1950">
    <property type="match status" value="1"/>
</dbReference>
<proteinExistence type="inferred from homology"/>
<reference evidence="8 9" key="1">
    <citation type="journal article" date="2016" name="Nat. Commun.">
        <title>Thousands of microbial genomes shed light on interconnected biogeochemical processes in an aquifer system.</title>
        <authorList>
            <person name="Anantharaman K."/>
            <person name="Brown C.T."/>
            <person name="Hug L.A."/>
            <person name="Sharon I."/>
            <person name="Castelle C.J."/>
            <person name="Probst A.J."/>
            <person name="Thomas B.C."/>
            <person name="Singh A."/>
            <person name="Wilkins M.J."/>
            <person name="Karaoz U."/>
            <person name="Brodie E.L."/>
            <person name="Williams K.H."/>
            <person name="Hubbard S.S."/>
            <person name="Banfield J.F."/>
        </authorList>
    </citation>
    <scope>NUCLEOTIDE SEQUENCE [LARGE SCALE GENOMIC DNA]</scope>
</reference>
<dbReference type="PANTHER" id="PTHR43804:SF7">
    <property type="entry name" value="LD18447P"/>
    <property type="match status" value="1"/>
</dbReference>
<dbReference type="InterPro" id="IPR000352">
    <property type="entry name" value="Pep_chain_release_fac_I"/>
</dbReference>
<dbReference type="PANTHER" id="PTHR43804">
    <property type="entry name" value="LD18447P"/>
    <property type="match status" value="1"/>
</dbReference>
<dbReference type="Proteomes" id="UP000176329">
    <property type="component" value="Unassembled WGS sequence"/>
</dbReference>
<evidence type="ECO:0000313" key="9">
    <source>
        <dbReference type="Proteomes" id="UP000176329"/>
    </source>
</evidence>
<comment type="function">
    <text evidence="1">Peptide chain release factor 1 directs the termination of translation in response to the peptide chain termination codons UAG and UAA.</text>
</comment>
<evidence type="ECO:0000313" key="8">
    <source>
        <dbReference type="EMBL" id="OGH62906.1"/>
    </source>
</evidence>
<protein>
    <recommendedName>
        <fullName evidence="5">Peptide chain release factor 1</fullName>
    </recommendedName>
</protein>
<dbReference type="Gene3D" id="3.30.160.20">
    <property type="match status" value="1"/>
</dbReference>
<dbReference type="InterPro" id="IPR004373">
    <property type="entry name" value="RF-1"/>
</dbReference>
<gene>
    <name evidence="8" type="ORF">A2848_03035</name>
</gene>
<dbReference type="Pfam" id="PF00472">
    <property type="entry name" value="RF-1"/>
    <property type="match status" value="1"/>
</dbReference>
<dbReference type="Pfam" id="PF03462">
    <property type="entry name" value="PCRF"/>
    <property type="match status" value="1"/>
</dbReference>